<evidence type="ECO:0000259" key="21">
    <source>
        <dbReference type="PROSITE" id="PS50011"/>
    </source>
</evidence>
<keyword evidence="15" id="KW-0325">Glycoprotein</keyword>
<dbReference type="FunFam" id="3.30.200.20:FF:000059">
    <property type="entry name" value="S-receptor-like serine/threonine-protein kinase"/>
    <property type="match status" value="1"/>
</dbReference>
<gene>
    <name evidence="23" type="ORF">A4U43_C03F16310</name>
</gene>
<dbReference type="CDD" id="cd00053">
    <property type="entry name" value="EGF"/>
    <property type="match status" value="1"/>
</dbReference>
<feature type="domain" description="Protein kinase" evidence="21">
    <location>
        <begin position="599"/>
        <end position="806"/>
    </location>
</feature>
<evidence type="ECO:0000313" key="23">
    <source>
        <dbReference type="EMBL" id="ONK75386.1"/>
    </source>
</evidence>
<protein>
    <recommendedName>
        <fullName evidence="2">non-specific serine/threonine protein kinase</fullName>
        <ecNumber evidence="2">2.7.11.1</ecNumber>
    </recommendedName>
</protein>
<evidence type="ECO:0000256" key="4">
    <source>
        <dbReference type="ARBA" id="ARBA00022536"/>
    </source>
</evidence>
<dbReference type="PANTHER" id="PTHR47974">
    <property type="entry name" value="OS07G0415500 PROTEIN"/>
    <property type="match status" value="1"/>
</dbReference>
<dbReference type="GO" id="GO:0005524">
    <property type="term" value="F:ATP binding"/>
    <property type="evidence" value="ECO:0007669"/>
    <property type="project" value="UniProtKB-UniRule"/>
</dbReference>
<dbReference type="InterPro" id="IPR000719">
    <property type="entry name" value="Prot_kinase_dom"/>
</dbReference>
<evidence type="ECO:0000256" key="19">
    <source>
        <dbReference type="SAM" id="MobiDB-lite"/>
    </source>
</evidence>
<keyword evidence="7" id="KW-0732">Signal</keyword>
<evidence type="ECO:0000256" key="5">
    <source>
        <dbReference type="ARBA" id="ARBA00022679"/>
    </source>
</evidence>
<dbReference type="Gramene" id="ONK75386">
    <property type="protein sequence ID" value="ONK75386"/>
    <property type="gene ID" value="A4U43_C03F16310"/>
</dbReference>
<feature type="transmembrane region" description="Helical" evidence="20">
    <location>
        <begin position="541"/>
        <end position="563"/>
    </location>
</feature>
<comment type="catalytic activity">
    <reaction evidence="17">
        <text>L-seryl-[protein] + ATP = O-phospho-L-seryl-[protein] + ADP + H(+)</text>
        <dbReference type="Rhea" id="RHEA:17989"/>
        <dbReference type="Rhea" id="RHEA-COMP:9863"/>
        <dbReference type="Rhea" id="RHEA-COMP:11604"/>
        <dbReference type="ChEBI" id="CHEBI:15378"/>
        <dbReference type="ChEBI" id="CHEBI:29999"/>
        <dbReference type="ChEBI" id="CHEBI:30616"/>
        <dbReference type="ChEBI" id="CHEBI:83421"/>
        <dbReference type="ChEBI" id="CHEBI:456216"/>
        <dbReference type="EC" id="2.7.11.1"/>
    </reaction>
</comment>
<dbReference type="EMBL" id="CM007383">
    <property type="protein sequence ID" value="ONK75386.1"/>
    <property type="molecule type" value="Genomic_DNA"/>
</dbReference>
<name>A0A5P1FAH8_ASPOF</name>
<keyword evidence="8 18" id="KW-0547">Nucleotide-binding</keyword>
<dbReference type="PROSITE" id="PS50011">
    <property type="entry name" value="PROTEIN_KINASE_DOM"/>
    <property type="match status" value="1"/>
</dbReference>
<evidence type="ECO:0000256" key="1">
    <source>
        <dbReference type="ARBA" id="ARBA00004479"/>
    </source>
</evidence>
<evidence type="ECO:0000256" key="6">
    <source>
        <dbReference type="ARBA" id="ARBA00022692"/>
    </source>
</evidence>
<feature type="region of interest" description="Disordered" evidence="19">
    <location>
        <begin position="223"/>
        <end position="283"/>
    </location>
</feature>
<dbReference type="AlphaFoldDB" id="A0A5P1FAH8"/>
<evidence type="ECO:0000256" key="3">
    <source>
        <dbReference type="ARBA" id="ARBA00022527"/>
    </source>
</evidence>
<dbReference type="InterPro" id="IPR003609">
    <property type="entry name" value="Pan_app"/>
</dbReference>
<dbReference type="Pfam" id="PF07714">
    <property type="entry name" value="PK_Tyr_Ser-Thr"/>
    <property type="match status" value="1"/>
</dbReference>
<evidence type="ECO:0000256" key="13">
    <source>
        <dbReference type="ARBA" id="ARBA00023157"/>
    </source>
</evidence>
<feature type="domain" description="Apple" evidence="22">
    <location>
        <begin position="416"/>
        <end position="502"/>
    </location>
</feature>
<dbReference type="GO" id="GO:0016020">
    <property type="term" value="C:membrane"/>
    <property type="evidence" value="ECO:0007669"/>
    <property type="project" value="UniProtKB-SubCell"/>
</dbReference>
<evidence type="ECO:0000256" key="12">
    <source>
        <dbReference type="ARBA" id="ARBA00023136"/>
    </source>
</evidence>
<sequence length="806" mass="87249">MVELLPHKNRHATEVRFSVALLNPPLKERRVNSVFNVKGWDTASSTSCGFKVDGEGDDGGPGFVGEGGEGDVEDLGGAVVVDPSLDLDAGFEVEVNLGAGVVEVGGNSGLVGGEVVDVDVDADVVVGGFGGVGDVGVSISPTIGILLLFFFIHLSSHISLLPPFFLRPTGRPPASASSSLSNSPVACPPETLTLLSPRTTTFERRFPAIPLSSSSLLLPPTCSPCGSEPRQIKPSSGLRGGPTPPADAALSISPNGSLTLLDPSGNNLFPPEASGDPNTTSLSLTDEGNLAFGKWNSFEHPTDTILTNQRIPSDGTTLVSGKYRFINATTLTFNGTGSYWENSPLRNLTSDGNLTADGSNLLVADVNQFALRRLTLDSDGNLRGTCGVNAICEPNGTGTACVCPPGYRKDAGDSGCKLKTSYLPTSRFLRLDYVSFSGGDGEIGPTSVNFAECQASCIANSSCVAFSYQFNGQRTCYNQFDRLTSGYWSPVRETSTYIRVASSESDANNFTGMTSMIDTTCPIKISLPTPRKESKTTARNLAIIVTLFTLELLAGILSFWAFLRKYSKYRDMARTFGLEFLPAGGPKRFSYAELKAATGDFSNVVGRGGFGVVYKGELSDGRIVAVKKLKNGAGGGEAQFWGEVTIIARMHHLNLVRMWGFCAEKEQRMLVYEFIPNGSLDKFLFQQEITGNKVQQSQTPTLDWNIRFQRASRESEDWYFPRWAFEKVYVERRVEDLLDPVILASYDDKDHLPMVDRVVKTAMWCLQDRAEIRPSMGKVAKMLEGSVEITEPEKPSMFYLGEERSE</sequence>
<dbReference type="OMA" id="SIESHEW"/>
<evidence type="ECO:0000313" key="24">
    <source>
        <dbReference type="Proteomes" id="UP000243459"/>
    </source>
</evidence>
<dbReference type="GO" id="GO:0004674">
    <property type="term" value="F:protein serine/threonine kinase activity"/>
    <property type="evidence" value="ECO:0007669"/>
    <property type="project" value="UniProtKB-KW"/>
</dbReference>
<evidence type="ECO:0000256" key="18">
    <source>
        <dbReference type="PROSITE-ProRule" id="PRU10141"/>
    </source>
</evidence>
<keyword evidence="13" id="KW-1015">Disulfide bond</keyword>
<keyword evidence="14" id="KW-0675">Receptor</keyword>
<evidence type="ECO:0000256" key="11">
    <source>
        <dbReference type="ARBA" id="ARBA00022989"/>
    </source>
</evidence>
<dbReference type="SUPFAM" id="SSF56112">
    <property type="entry name" value="Protein kinase-like (PK-like)"/>
    <property type="match status" value="1"/>
</dbReference>
<comment type="subcellular location">
    <subcellularLocation>
        <location evidence="1">Membrane</location>
        <topology evidence="1">Single-pass type I membrane protein</topology>
    </subcellularLocation>
</comment>
<dbReference type="InterPro" id="IPR011009">
    <property type="entry name" value="Kinase-like_dom_sf"/>
</dbReference>
<evidence type="ECO:0000256" key="10">
    <source>
        <dbReference type="ARBA" id="ARBA00022840"/>
    </source>
</evidence>
<evidence type="ECO:0000256" key="8">
    <source>
        <dbReference type="ARBA" id="ARBA00022741"/>
    </source>
</evidence>
<dbReference type="Pfam" id="PF08276">
    <property type="entry name" value="PAN_2"/>
    <property type="match status" value="1"/>
</dbReference>
<dbReference type="InterPro" id="IPR017441">
    <property type="entry name" value="Protein_kinase_ATP_BS"/>
</dbReference>
<keyword evidence="4" id="KW-0245">EGF-like domain</keyword>
<evidence type="ECO:0000256" key="20">
    <source>
        <dbReference type="SAM" id="Phobius"/>
    </source>
</evidence>
<accession>A0A5P1FAH8</accession>
<dbReference type="PROSITE" id="PS50948">
    <property type="entry name" value="PAN"/>
    <property type="match status" value="1"/>
</dbReference>
<reference evidence="24" key="1">
    <citation type="journal article" date="2017" name="Nat. Commun.">
        <title>The asparagus genome sheds light on the origin and evolution of a young Y chromosome.</title>
        <authorList>
            <person name="Harkess A."/>
            <person name="Zhou J."/>
            <person name="Xu C."/>
            <person name="Bowers J.E."/>
            <person name="Van der Hulst R."/>
            <person name="Ayyampalayam S."/>
            <person name="Mercati F."/>
            <person name="Riccardi P."/>
            <person name="McKain M.R."/>
            <person name="Kakrana A."/>
            <person name="Tang H."/>
            <person name="Ray J."/>
            <person name="Groenendijk J."/>
            <person name="Arikit S."/>
            <person name="Mathioni S.M."/>
            <person name="Nakano M."/>
            <person name="Shan H."/>
            <person name="Telgmann-Rauber A."/>
            <person name="Kanno A."/>
            <person name="Yue Z."/>
            <person name="Chen H."/>
            <person name="Li W."/>
            <person name="Chen Y."/>
            <person name="Xu X."/>
            <person name="Zhang Y."/>
            <person name="Luo S."/>
            <person name="Chen H."/>
            <person name="Gao J."/>
            <person name="Mao Z."/>
            <person name="Pires J.C."/>
            <person name="Luo M."/>
            <person name="Kudrna D."/>
            <person name="Wing R.A."/>
            <person name="Meyers B.C."/>
            <person name="Yi K."/>
            <person name="Kong H."/>
            <person name="Lavrijsen P."/>
            <person name="Sunseri F."/>
            <person name="Falavigna A."/>
            <person name="Ye Y."/>
            <person name="Leebens-Mack J.H."/>
            <person name="Chen G."/>
        </authorList>
    </citation>
    <scope>NUCLEOTIDE SEQUENCE [LARGE SCALE GENOMIC DNA]</scope>
    <source>
        <strain evidence="24">cv. DH0086</strain>
    </source>
</reference>
<keyword evidence="24" id="KW-1185">Reference proteome</keyword>
<evidence type="ECO:0000256" key="15">
    <source>
        <dbReference type="ARBA" id="ARBA00023180"/>
    </source>
</evidence>
<keyword evidence="9" id="KW-0418">Kinase</keyword>
<evidence type="ECO:0000256" key="9">
    <source>
        <dbReference type="ARBA" id="ARBA00022777"/>
    </source>
</evidence>
<dbReference type="Proteomes" id="UP000243459">
    <property type="component" value="Chromosome 3"/>
</dbReference>
<evidence type="ECO:0000256" key="17">
    <source>
        <dbReference type="ARBA" id="ARBA00048679"/>
    </source>
</evidence>
<keyword evidence="6 20" id="KW-0812">Transmembrane</keyword>
<evidence type="ECO:0000256" key="7">
    <source>
        <dbReference type="ARBA" id="ARBA00022729"/>
    </source>
</evidence>
<keyword evidence="3" id="KW-0723">Serine/threonine-protein kinase</keyword>
<keyword evidence="11 20" id="KW-1133">Transmembrane helix</keyword>
<dbReference type="EC" id="2.7.11.1" evidence="2"/>
<evidence type="ECO:0000256" key="14">
    <source>
        <dbReference type="ARBA" id="ARBA00023170"/>
    </source>
</evidence>
<dbReference type="InterPro" id="IPR036426">
    <property type="entry name" value="Bulb-type_lectin_dom_sf"/>
</dbReference>
<dbReference type="InterPro" id="IPR001245">
    <property type="entry name" value="Ser-Thr/Tyr_kinase_cat_dom"/>
</dbReference>
<evidence type="ECO:0000256" key="2">
    <source>
        <dbReference type="ARBA" id="ARBA00012513"/>
    </source>
</evidence>
<evidence type="ECO:0000256" key="16">
    <source>
        <dbReference type="ARBA" id="ARBA00047899"/>
    </source>
</evidence>
<feature type="binding site" evidence="18">
    <location>
        <position position="628"/>
    </location>
    <ligand>
        <name>ATP</name>
        <dbReference type="ChEBI" id="CHEBI:30616"/>
    </ligand>
</feature>
<proteinExistence type="predicted"/>
<comment type="catalytic activity">
    <reaction evidence="16">
        <text>L-threonyl-[protein] + ATP = O-phospho-L-threonyl-[protein] + ADP + H(+)</text>
        <dbReference type="Rhea" id="RHEA:46608"/>
        <dbReference type="Rhea" id="RHEA-COMP:11060"/>
        <dbReference type="Rhea" id="RHEA-COMP:11605"/>
        <dbReference type="ChEBI" id="CHEBI:15378"/>
        <dbReference type="ChEBI" id="CHEBI:30013"/>
        <dbReference type="ChEBI" id="CHEBI:30616"/>
        <dbReference type="ChEBI" id="CHEBI:61977"/>
        <dbReference type="ChEBI" id="CHEBI:456216"/>
        <dbReference type="EC" id="2.7.11.1"/>
    </reaction>
</comment>
<keyword evidence="5" id="KW-0808">Transferase</keyword>
<dbReference type="SUPFAM" id="SSF51110">
    <property type="entry name" value="alpha-D-mannose-specific plant lectins"/>
    <property type="match status" value="1"/>
</dbReference>
<keyword evidence="12 20" id="KW-0472">Membrane</keyword>
<keyword evidence="10 18" id="KW-0067">ATP-binding</keyword>
<dbReference type="PROSITE" id="PS00107">
    <property type="entry name" value="PROTEIN_KINASE_ATP"/>
    <property type="match status" value="1"/>
</dbReference>
<dbReference type="PANTHER" id="PTHR47974:SF6">
    <property type="entry name" value="NON-SPECIFIC SERINE_THREONINE PROTEIN KINASE"/>
    <property type="match status" value="1"/>
</dbReference>
<evidence type="ECO:0000259" key="22">
    <source>
        <dbReference type="PROSITE" id="PS50948"/>
    </source>
</evidence>
<organism evidence="23 24">
    <name type="scientific">Asparagus officinalis</name>
    <name type="common">Garden asparagus</name>
    <dbReference type="NCBI Taxonomy" id="4686"/>
    <lineage>
        <taxon>Eukaryota</taxon>
        <taxon>Viridiplantae</taxon>
        <taxon>Streptophyta</taxon>
        <taxon>Embryophyta</taxon>
        <taxon>Tracheophyta</taxon>
        <taxon>Spermatophyta</taxon>
        <taxon>Magnoliopsida</taxon>
        <taxon>Liliopsida</taxon>
        <taxon>Asparagales</taxon>
        <taxon>Asparagaceae</taxon>
        <taxon>Asparagoideae</taxon>
        <taxon>Asparagus</taxon>
    </lineage>
</organism>
<dbReference type="Gene3D" id="3.30.200.20">
    <property type="entry name" value="Phosphorylase Kinase, domain 1"/>
    <property type="match status" value="1"/>
</dbReference>
<dbReference type="CDD" id="cd01098">
    <property type="entry name" value="PAN_AP_plant"/>
    <property type="match status" value="1"/>
</dbReference>